<dbReference type="RefSeq" id="WP_258393273.1">
    <property type="nucleotide sequence ID" value="NZ_AP019769.1"/>
</dbReference>
<evidence type="ECO:0000313" key="2">
    <source>
        <dbReference type="EMBL" id="BBL45231.1"/>
    </source>
</evidence>
<dbReference type="Proteomes" id="UP001055553">
    <property type="component" value="Chromosome"/>
</dbReference>
<dbReference type="GeneID" id="74568004"/>
<reference evidence="3" key="1">
    <citation type="journal article" date="2022" name="Int. J. Syst. Evol. Microbiol.">
        <title>Nanobdella aerobiophila gen. nov., sp. nov., a thermoacidophilic, obligate ectosymbiotic archaeon, and proposal of Nanobdellaceae fam. nov., Nanobdellales ord. nov. and Nanobdellia class. nov.</title>
        <authorList>
            <person name="Kato S."/>
            <person name="Ogasawara A."/>
            <person name="Itoh T."/>
            <person name="Sakai H.D."/>
            <person name="Shimizu M."/>
            <person name="Yuki M."/>
            <person name="Kaneko M."/>
            <person name="Takashina T."/>
            <person name="Ohkuma M."/>
        </authorList>
    </citation>
    <scope>NUCLEOTIDE SEQUENCE [LARGE SCALE GENOMIC DNA]</scope>
    <source>
        <strain evidence="3">MJ1</strain>
    </source>
</reference>
<dbReference type="EMBL" id="AP019769">
    <property type="protein sequence ID" value="BBL45231.1"/>
    <property type="molecule type" value="Genomic_DNA"/>
</dbReference>
<proteinExistence type="predicted"/>
<dbReference type="AlphaFoldDB" id="A0A915SS89"/>
<protein>
    <submittedName>
        <fullName evidence="2">Uncharacterized protein</fullName>
    </submittedName>
</protein>
<keyword evidence="1" id="KW-0472">Membrane</keyword>
<name>A0A915SS89_9ARCH</name>
<evidence type="ECO:0000256" key="1">
    <source>
        <dbReference type="SAM" id="Phobius"/>
    </source>
</evidence>
<keyword evidence="1" id="KW-1133">Transmembrane helix</keyword>
<organism evidence="2 3">
    <name type="scientific">Nanobdella aerobiophila</name>
    <dbReference type="NCBI Taxonomy" id="2586965"/>
    <lineage>
        <taxon>Archaea</taxon>
        <taxon>Nanobdellota</taxon>
        <taxon>Nanobdellia</taxon>
        <taxon>Nanobdellales</taxon>
        <taxon>Nanobdellaceae</taxon>
        <taxon>Nanobdella</taxon>
    </lineage>
</organism>
<accession>A0A915SS89</accession>
<evidence type="ECO:0000313" key="3">
    <source>
        <dbReference type="Proteomes" id="UP001055553"/>
    </source>
</evidence>
<dbReference type="KEGG" id="naer:MJ1_0052"/>
<gene>
    <name evidence="2" type="ORF">MJ1_0052</name>
</gene>
<feature type="transmembrane region" description="Helical" evidence="1">
    <location>
        <begin position="6"/>
        <end position="27"/>
    </location>
</feature>
<keyword evidence="1" id="KW-0812">Transmembrane</keyword>
<keyword evidence="3" id="KW-1185">Reference proteome</keyword>
<sequence>MDNEKIILNILFIIFIVPALALIYYAYSNYFKESRTVNPENPYGLYISNFIVNNSTIDISVYNPSNNSISIYFTYLALKNSYQSSSIITSFSGYIYTINPDSSIELSYNYLDDQDTKAVILQWEKLGGYIYTTLYYSNINDSINGIINYEKT</sequence>